<sequence length="603" mass="67453">MNRAARPKKSSSWNYFELTCANEVRCKLCEKTLVYHGSTSSMRSHLSAKHAKEVPTDTDAAQPAITNFISRPRRCDDRRAGDITALITNMIVKDMLPISFVEGGGFLELMTSVEPNYRVPGRTTMTKRIEKLYKDKAEDLRRSLSTVSKVSITTDGWTALTTESYVTITCHYINSEWEMKSAVLQTRATPERHTAENLAEGLRSATESWGILEKVTACVHDNASNVTLANNEYLDWDSSPCYAHTLQLAINDGFKLKPIHHIVAGASRLVSHFHHSTVATQALCQKQVDQTLPDHRLIQYCRTRWNSIYDMFDRLLEQRWAVAAVLSDRSVTTLSDARTLDLADDSWIVMEEMLPVLRSLKCATTALCGESGVSSSMIYPVTATLLNKHLPVAPEESKKVAEYKQTVSVSLKRRLKPDEVESAKKVPFIASFLDPRHKHLKFANDALRDAVKARVKELLSALAVGADAKPEITEEDSSESESAGGSAAGGSAAAKRPRYDNKSAMLTLFGEEYHAETPVTPEMELSHYCDEKCIAPHLDPLDWWRVNETKYERLAQLARSYLCVPATSVPSERVFSAAGLILNRLRSRLHPDHVDQLIFLNKN</sequence>
<dbReference type="InterPro" id="IPR012337">
    <property type="entry name" value="RNaseH-like_sf"/>
</dbReference>
<evidence type="ECO:0000313" key="13">
    <source>
        <dbReference type="Proteomes" id="UP001619887"/>
    </source>
</evidence>
<keyword evidence="5" id="KW-0805">Transcription regulation</keyword>
<evidence type="ECO:0000256" key="5">
    <source>
        <dbReference type="ARBA" id="ARBA00023015"/>
    </source>
</evidence>
<keyword evidence="2" id="KW-0479">Metal-binding</keyword>
<accession>A0ABD2FY27</accession>
<evidence type="ECO:0000256" key="6">
    <source>
        <dbReference type="ARBA" id="ARBA00023125"/>
    </source>
</evidence>
<dbReference type="GO" id="GO:0008270">
    <property type="term" value="F:zinc ion binding"/>
    <property type="evidence" value="ECO:0007669"/>
    <property type="project" value="UniProtKB-KW"/>
</dbReference>
<proteinExistence type="predicted"/>
<dbReference type="PROSITE" id="PS50808">
    <property type="entry name" value="ZF_BED"/>
    <property type="match status" value="1"/>
</dbReference>
<dbReference type="PANTHER" id="PTHR46481:SF9">
    <property type="entry name" value="ZINC FINGER BED DOMAIN-CONTAINING PROTEIN 1-LIKE"/>
    <property type="match status" value="1"/>
</dbReference>
<dbReference type="Proteomes" id="UP001619887">
    <property type="component" value="Unassembled WGS sequence"/>
</dbReference>
<reference evidence="12 13" key="2">
    <citation type="journal article" date="2024" name="G3 (Bethesda)">
        <title>The genome of the cryopelagic Antarctic bald notothen, Trematomus borchgrevinki.</title>
        <authorList>
            <person name="Rayamajhi N."/>
            <person name="Rivera-Colon A.G."/>
            <person name="Minhas B.F."/>
            <person name="Cheng C.C."/>
            <person name="Catchen J.M."/>
        </authorList>
    </citation>
    <scope>NUCLEOTIDE SEQUENCE [LARGE SCALE GENOMIC DNA]</scope>
    <source>
        <strain evidence="12">AGRC-2024</strain>
    </source>
</reference>
<dbReference type="GO" id="GO:0005634">
    <property type="term" value="C:nucleus"/>
    <property type="evidence" value="ECO:0007669"/>
    <property type="project" value="UniProtKB-SubCell"/>
</dbReference>
<dbReference type="InterPro" id="IPR008906">
    <property type="entry name" value="HATC_C_dom"/>
</dbReference>
<keyword evidence="6" id="KW-0238">DNA-binding</keyword>
<feature type="compositionally biased region" description="Low complexity" evidence="10">
    <location>
        <begin position="480"/>
        <end position="494"/>
    </location>
</feature>
<protein>
    <recommendedName>
        <fullName evidence="11">BED-type domain-containing protein</fullName>
    </recommendedName>
</protein>
<evidence type="ECO:0000256" key="7">
    <source>
        <dbReference type="ARBA" id="ARBA00023163"/>
    </source>
</evidence>
<keyword evidence="8" id="KW-0539">Nucleus</keyword>
<evidence type="ECO:0000256" key="4">
    <source>
        <dbReference type="ARBA" id="ARBA00022833"/>
    </source>
</evidence>
<gene>
    <name evidence="12" type="ORF">OYC64_004578</name>
</gene>
<evidence type="ECO:0000259" key="11">
    <source>
        <dbReference type="PROSITE" id="PS50808"/>
    </source>
</evidence>
<evidence type="ECO:0000256" key="10">
    <source>
        <dbReference type="SAM" id="MobiDB-lite"/>
    </source>
</evidence>
<evidence type="ECO:0000256" key="3">
    <source>
        <dbReference type="ARBA" id="ARBA00022771"/>
    </source>
</evidence>
<feature type="domain" description="BED-type" evidence="11">
    <location>
        <begin position="7"/>
        <end position="57"/>
    </location>
</feature>
<name>A0ABD2FY27_PAGBO</name>
<dbReference type="InterPro" id="IPR003656">
    <property type="entry name" value="Znf_BED"/>
</dbReference>
<reference evidence="12 13" key="1">
    <citation type="journal article" date="2022" name="G3 (Bethesda)">
        <title>Evaluating Illumina-, Nanopore-, and PacBio-based genome assembly strategies with the bald notothen, Trematomus borchgrevinki.</title>
        <authorList>
            <person name="Rayamajhi N."/>
            <person name="Cheng C.C."/>
            <person name="Catchen J.M."/>
        </authorList>
    </citation>
    <scope>NUCLEOTIDE SEQUENCE [LARGE SCALE GENOMIC DNA]</scope>
    <source>
        <strain evidence="12">AGRC-2024</strain>
    </source>
</reference>
<keyword evidence="13" id="KW-1185">Reference proteome</keyword>
<evidence type="ECO:0000256" key="2">
    <source>
        <dbReference type="ARBA" id="ARBA00022723"/>
    </source>
</evidence>
<comment type="caution">
    <text evidence="12">The sequence shown here is derived from an EMBL/GenBank/DDBJ whole genome shotgun (WGS) entry which is preliminary data.</text>
</comment>
<keyword evidence="3 9" id="KW-0863">Zinc-finger</keyword>
<comment type="subcellular location">
    <subcellularLocation>
        <location evidence="1">Nucleus</location>
    </subcellularLocation>
</comment>
<dbReference type="PANTHER" id="PTHR46481">
    <property type="entry name" value="ZINC FINGER BED DOMAIN-CONTAINING PROTEIN 4"/>
    <property type="match status" value="1"/>
</dbReference>
<dbReference type="EMBL" id="JBIYXZ010002085">
    <property type="protein sequence ID" value="KAL3046621.1"/>
    <property type="molecule type" value="Genomic_DNA"/>
</dbReference>
<dbReference type="InterPro" id="IPR036236">
    <property type="entry name" value="Znf_C2H2_sf"/>
</dbReference>
<dbReference type="Pfam" id="PF05699">
    <property type="entry name" value="Dimer_Tnp_hAT"/>
    <property type="match status" value="1"/>
</dbReference>
<keyword evidence="7" id="KW-0804">Transcription</keyword>
<evidence type="ECO:0000256" key="8">
    <source>
        <dbReference type="ARBA" id="ARBA00023242"/>
    </source>
</evidence>
<organism evidence="12 13">
    <name type="scientific">Pagothenia borchgrevinki</name>
    <name type="common">Bald rockcod</name>
    <name type="synonym">Trematomus borchgrevinki</name>
    <dbReference type="NCBI Taxonomy" id="8213"/>
    <lineage>
        <taxon>Eukaryota</taxon>
        <taxon>Metazoa</taxon>
        <taxon>Chordata</taxon>
        <taxon>Craniata</taxon>
        <taxon>Vertebrata</taxon>
        <taxon>Euteleostomi</taxon>
        <taxon>Actinopterygii</taxon>
        <taxon>Neopterygii</taxon>
        <taxon>Teleostei</taxon>
        <taxon>Neoteleostei</taxon>
        <taxon>Acanthomorphata</taxon>
        <taxon>Eupercaria</taxon>
        <taxon>Perciformes</taxon>
        <taxon>Notothenioidei</taxon>
        <taxon>Nototheniidae</taxon>
        <taxon>Pagothenia</taxon>
    </lineage>
</organism>
<dbReference type="InterPro" id="IPR052035">
    <property type="entry name" value="ZnF_BED_domain_contain"/>
</dbReference>
<evidence type="ECO:0000256" key="1">
    <source>
        <dbReference type="ARBA" id="ARBA00004123"/>
    </source>
</evidence>
<dbReference type="GO" id="GO:0003677">
    <property type="term" value="F:DNA binding"/>
    <property type="evidence" value="ECO:0007669"/>
    <property type="project" value="UniProtKB-KW"/>
</dbReference>
<dbReference type="SUPFAM" id="SSF140996">
    <property type="entry name" value="Hermes dimerisation domain"/>
    <property type="match status" value="1"/>
</dbReference>
<dbReference type="AlphaFoldDB" id="A0ABD2FY27"/>
<dbReference type="SMART" id="SM00614">
    <property type="entry name" value="ZnF_BED"/>
    <property type="match status" value="1"/>
</dbReference>
<dbReference type="SUPFAM" id="SSF53098">
    <property type="entry name" value="Ribonuclease H-like"/>
    <property type="match status" value="1"/>
</dbReference>
<evidence type="ECO:0000313" key="12">
    <source>
        <dbReference type="EMBL" id="KAL3046621.1"/>
    </source>
</evidence>
<dbReference type="Pfam" id="PF02892">
    <property type="entry name" value="zf-BED"/>
    <property type="match status" value="1"/>
</dbReference>
<keyword evidence="4" id="KW-0862">Zinc</keyword>
<dbReference type="SUPFAM" id="SSF57667">
    <property type="entry name" value="beta-beta-alpha zinc fingers"/>
    <property type="match status" value="1"/>
</dbReference>
<evidence type="ECO:0000256" key="9">
    <source>
        <dbReference type="PROSITE-ProRule" id="PRU00027"/>
    </source>
</evidence>
<feature type="region of interest" description="Disordered" evidence="10">
    <location>
        <begin position="469"/>
        <end position="496"/>
    </location>
</feature>